<gene>
    <name evidence="2" type="ORF">Pmi06nite_35990</name>
</gene>
<dbReference type="Pfam" id="PF01323">
    <property type="entry name" value="DSBA"/>
    <property type="match status" value="1"/>
</dbReference>
<evidence type="ECO:0000313" key="3">
    <source>
        <dbReference type="Proteomes" id="UP000650628"/>
    </source>
</evidence>
<dbReference type="InterPro" id="IPR036249">
    <property type="entry name" value="Thioredoxin-like_sf"/>
</dbReference>
<dbReference type="EMBL" id="BOOO01000017">
    <property type="protein sequence ID" value="GII30157.1"/>
    <property type="molecule type" value="Genomic_DNA"/>
</dbReference>
<dbReference type="AlphaFoldDB" id="A0A8J3X6T3"/>
<feature type="domain" description="DSBA-like thioredoxin" evidence="1">
    <location>
        <begin position="7"/>
        <end position="184"/>
    </location>
</feature>
<evidence type="ECO:0000313" key="2">
    <source>
        <dbReference type="EMBL" id="GII30157.1"/>
    </source>
</evidence>
<dbReference type="InterPro" id="IPR001853">
    <property type="entry name" value="DSBA-like_thioredoxin_dom"/>
</dbReference>
<dbReference type="Proteomes" id="UP000650628">
    <property type="component" value="Unassembled WGS sequence"/>
</dbReference>
<dbReference type="GO" id="GO:0016491">
    <property type="term" value="F:oxidoreductase activity"/>
    <property type="evidence" value="ECO:0007669"/>
    <property type="project" value="InterPro"/>
</dbReference>
<sequence>MVSRESVQHWFDFICPFCYVGQQRNDILERHGLDVVQLPFQIHPGIPPEGIDAGPRVGPMYTTLEREAAEAGLPLNWPVRLPDTRTALAAAEWVRLFRPDVSDGFNRDLFAAHFALGEDLGDTAVIERHANEVGVDLDDLRPALTTGTAMAALLGAESTGALLGVRATPSWLIAGELITGLLPQWEFERLADKATSHG</sequence>
<dbReference type="RefSeq" id="WP_203954122.1">
    <property type="nucleotide sequence ID" value="NZ_BOOO01000017.1"/>
</dbReference>
<reference evidence="2 3" key="1">
    <citation type="submission" date="2021-01" db="EMBL/GenBank/DDBJ databases">
        <title>Whole genome shotgun sequence of Planotetraspora mira NBRC 15435.</title>
        <authorList>
            <person name="Komaki H."/>
            <person name="Tamura T."/>
        </authorList>
    </citation>
    <scope>NUCLEOTIDE SEQUENCE [LARGE SCALE GENOMIC DNA]</scope>
    <source>
        <strain evidence="2 3">NBRC 15435</strain>
    </source>
</reference>
<dbReference type="SUPFAM" id="SSF52833">
    <property type="entry name" value="Thioredoxin-like"/>
    <property type="match status" value="1"/>
</dbReference>
<name>A0A8J3X6T3_9ACTN</name>
<comment type="caution">
    <text evidence="2">The sequence shown here is derived from an EMBL/GenBank/DDBJ whole genome shotgun (WGS) entry which is preliminary data.</text>
</comment>
<organism evidence="2 3">
    <name type="scientific">Planotetraspora mira</name>
    <dbReference type="NCBI Taxonomy" id="58121"/>
    <lineage>
        <taxon>Bacteria</taxon>
        <taxon>Bacillati</taxon>
        <taxon>Actinomycetota</taxon>
        <taxon>Actinomycetes</taxon>
        <taxon>Streptosporangiales</taxon>
        <taxon>Streptosporangiaceae</taxon>
        <taxon>Planotetraspora</taxon>
    </lineage>
</organism>
<protein>
    <submittedName>
        <fullName evidence="2">DSBA oxidoreductase</fullName>
    </submittedName>
</protein>
<accession>A0A8J3X6T3</accession>
<evidence type="ECO:0000259" key="1">
    <source>
        <dbReference type="Pfam" id="PF01323"/>
    </source>
</evidence>
<dbReference type="Gene3D" id="3.40.30.10">
    <property type="entry name" value="Glutaredoxin"/>
    <property type="match status" value="1"/>
</dbReference>
<keyword evidence="3" id="KW-1185">Reference proteome</keyword>
<proteinExistence type="predicted"/>